<dbReference type="RefSeq" id="WP_191695155.1">
    <property type="nucleotide sequence ID" value="NZ_JACSQN010000010.1"/>
</dbReference>
<dbReference type="Gene3D" id="3.40.50.10170">
    <property type="match status" value="1"/>
</dbReference>
<dbReference type="InterPro" id="IPR050270">
    <property type="entry name" value="DegV_domain_contain"/>
</dbReference>
<dbReference type="PANTHER" id="PTHR33434">
    <property type="entry name" value="DEGV DOMAIN-CONTAINING PROTEIN DR_1986-RELATED"/>
    <property type="match status" value="1"/>
</dbReference>
<dbReference type="InterPro" id="IPR003797">
    <property type="entry name" value="DegV"/>
</dbReference>
<accession>A0ABR8UCQ8</accession>
<evidence type="ECO:0000313" key="2">
    <source>
        <dbReference type="EMBL" id="MBD7985334.1"/>
    </source>
</evidence>
<dbReference type="Pfam" id="PF02645">
    <property type="entry name" value="DegV"/>
    <property type="match status" value="1"/>
</dbReference>
<reference evidence="2 3" key="1">
    <citation type="submission" date="2020-08" db="EMBL/GenBank/DDBJ databases">
        <title>A Genomic Blueprint of the Chicken Gut Microbiome.</title>
        <authorList>
            <person name="Gilroy R."/>
            <person name="Ravi A."/>
            <person name="Getino M."/>
            <person name="Pursley I."/>
            <person name="Horton D.L."/>
            <person name="Alikhan N.-F."/>
            <person name="Baker D."/>
            <person name="Gharbi K."/>
            <person name="Hall N."/>
            <person name="Watson M."/>
            <person name="Adriaenssens E.M."/>
            <person name="Foster-Nyarko E."/>
            <person name="Jarju S."/>
            <person name="Secka A."/>
            <person name="Antonio M."/>
            <person name="Oren A."/>
            <person name="Chaudhuri R."/>
            <person name="La Ragione R.M."/>
            <person name="Hildebrand F."/>
            <person name="Pallen M.J."/>
        </authorList>
    </citation>
    <scope>NUCLEOTIDE SEQUENCE [LARGE SCALE GENOMIC DNA]</scope>
    <source>
        <strain evidence="2 3">Sa2YVA2</strain>
    </source>
</reference>
<evidence type="ECO:0000313" key="3">
    <source>
        <dbReference type="Proteomes" id="UP000626786"/>
    </source>
</evidence>
<name>A0ABR8UCQ8_9BACL</name>
<proteinExistence type="predicted"/>
<organism evidence="2 3">
    <name type="scientific">Sporosarcina quadrami</name>
    <dbReference type="NCBI Taxonomy" id="2762234"/>
    <lineage>
        <taxon>Bacteria</taxon>
        <taxon>Bacillati</taxon>
        <taxon>Bacillota</taxon>
        <taxon>Bacilli</taxon>
        <taxon>Bacillales</taxon>
        <taxon>Caryophanaceae</taxon>
        <taxon>Sporosarcina</taxon>
    </lineage>
</organism>
<keyword evidence="3" id="KW-1185">Reference proteome</keyword>
<dbReference type="SUPFAM" id="SSF82549">
    <property type="entry name" value="DAK1/DegV-like"/>
    <property type="match status" value="1"/>
</dbReference>
<dbReference type="InterPro" id="IPR043168">
    <property type="entry name" value="DegV_C"/>
</dbReference>
<evidence type="ECO:0000256" key="1">
    <source>
        <dbReference type="ARBA" id="ARBA00023121"/>
    </source>
</evidence>
<dbReference type="Gene3D" id="3.30.1180.10">
    <property type="match status" value="1"/>
</dbReference>
<comment type="caution">
    <text evidence="2">The sequence shown here is derived from an EMBL/GenBank/DDBJ whole genome shotgun (WGS) entry which is preliminary data.</text>
</comment>
<protein>
    <submittedName>
        <fullName evidence="2">DegV family protein</fullName>
    </submittedName>
</protein>
<dbReference type="EMBL" id="JACSQN010000010">
    <property type="protein sequence ID" value="MBD7985334.1"/>
    <property type="molecule type" value="Genomic_DNA"/>
</dbReference>
<gene>
    <name evidence="2" type="ORF">H9649_12110</name>
</gene>
<dbReference type="PROSITE" id="PS51482">
    <property type="entry name" value="DEGV"/>
    <property type="match status" value="1"/>
</dbReference>
<dbReference type="PANTHER" id="PTHR33434:SF2">
    <property type="entry name" value="FATTY ACID-BINDING PROTEIN TM_1468"/>
    <property type="match status" value="1"/>
</dbReference>
<dbReference type="NCBIfam" id="TIGR00762">
    <property type="entry name" value="DegV"/>
    <property type="match status" value="1"/>
</dbReference>
<sequence length="282" mass="31105">MTKKPMAWITDSTAFISDELKNHPDFYSIPLNIHFGDKQFRDGIDLTNDELYENIKNAEEFPKTSQPSAGEFAETFKEIAENYEQAFAVHLSSALSGTLASSMAGAEIAEFPVTFVDSLSLSYGVTGLMEKAMKMYEEGATVEEIKEHLDGLAGKVNNYILMGQLEQLYKGGRMSGVQFFLGSLLKVKPVIQISSEGKLEATDKVRSEKKALQYLVDKVVDGFPSGEGKIHLMQGHVLEQAKLLKQMILEKVPNLEIVIGDVSSTLAVHAGEGTLAVLWYDE</sequence>
<keyword evidence="1" id="KW-0446">Lipid-binding</keyword>
<dbReference type="Proteomes" id="UP000626786">
    <property type="component" value="Unassembled WGS sequence"/>
</dbReference>